<dbReference type="PANTHER" id="PTHR24006:SF827">
    <property type="entry name" value="UBIQUITIN CARBOXYL-TERMINAL HYDROLASE 34"/>
    <property type="match status" value="1"/>
</dbReference>
<dbReference type="Proteomes" id="UP000794436">
    <property type="component" value="Unassembled WGS sequence"/>
</dbReference>
<dbReference type="Gene3D" id="2.100.10.50">
    <property type="match status" value="2"/>
</dbReference>
<dbReference type="GO" id="GO:0005829">
    <property type="term" value="C:cytosol"/>
    <property type="evidence" value="ECO:0007669"/>
    <property type="project" value="TreeGrafter"/>
</dbReference>
<dbReference type="GO" id="GO:0008270">
    <property type="term" value="F:zinc ion binding"/>
    <property type="evidence" value="ECO:0007669"/>
    <property type="project" value="UniProtKB-KW"/>
</dbReference>
<dbReference type="InterPro" id="IPR023341">
    <property type="entry name" value="MABP"/>
</dbReference>
<dbReference type="Gene3D" id="3.90.70.10">
    <property type="entry name" value="Cysteine proteinases"/>
    <property type="match status" value="2"/>
</dbReference>
<keyword evidence="10" id="KW-1185">Reference proteome</keyword>
<evidence type="ECO:0000256" key="2">
    <source>
        <dbReference type="ARBA" id="ARBA00022771"/>
    </source>
</evidence>
<comment type="caution">
    <text evidence="9">The sequence shown here is derived from an EMBL/GenBank/DDBJ whole genome shotgun (WGS) entry which is preliminary data.</text>
</comment>
<dbReference type="PANTHER" id="PTHR24006">
    <property type="entry name" value="UBIQUITIN CARBOXYL-TERMINAL HYDROLASE"/>
    <property type="match status" value="1"/>
</dbReference>
<sequence>MEPPGGHTATNEALQTRLQALLRTVVAAARDGATDAAAIAAEFSPEDQAFWEELSNEVLADIGVLVATLAVSTEQLVSMMQSMLVHDAFKTAGVQRVVIAMFEGLKVAKRWDALRVVSLALTESLYARILAHMDDPADARFLRGWLRFYLEIVLGYQHSGELFVREVPKLIELATSIAAKVQDSALRVDVVAVSAALVHLHCGYEREGQELRNAIKATFSVPWPAVADCEAALRDAAWVLPAHKLSRYLTTIEGKWVLDENSSDQHASTPNTPQNAGSIDFKKIANCLAYEFSATIENKHPKSQLQLDGALCCILSDDGSETSTALQLEGHWSQILESKTGLPLAGPVVAPSEQREPWACPACTMNNEASATKCSTCGTEAAKPSTTVQATNQGGARGNNPAPFQAVLNAERSFMRVRWSRGEQHGVWLAKRESVAAGFDLNQSLSKSTAHAMMDSNAIPVYAYSPRGDPTRVVLLEKPYPLSTYGELSVQIWIEPEASTEPQVVLATGDFTLTLEADGHLSWIIANGSANAVSIRASEPLVMGRFHHVTLSCQQQVFQLILDNAVLGSSSRSSEATTSRSSSSWFTIGGQLKPDGSEMQQCFSGIIVDLRIWSEVGDAIVAHSANARLHGSEKNLLGYFPLVGDAQRLLMDVSKHENHATVYAAVLASSSSVFSAVAIDRVFCPATAVQVVPVANSFTSSMDAFEISGRAAYADQTSEGDIALGLEGAASIWYRDSVSIEHGFESTYLVGSATPHSPVVFAISEVSYWNASPLLYETQLLNAKQIDKSTFDGTALMIALEPVAQDASSRCNLAVYVWKNHQALSLCRACNIQLSGDQGYGLKIVYSPYQHALRLEVIGSGLVLETAIDLTAALNLQSNSVRTGLVVSASGHEALALSLKSWSLATFGAPVDDDSLVGTSNLHSVYAPLRSSSSQGSGDPSSSEPSASETVACSRTTSDGSAFEQVTYGCQTCNIIHGAGLCRVCATVCHEGHELVYMGNVSTACACSMRGAGVCKTSAPVPLSENPAAANPPRVHLWCCSRCTVVNGQHQRECSVCGNSAPDASAMGATAEAAGTATSTSRALVPVESPPAVVPVAAQWSCPACTYLNAGDVAKCIICDTAKPAPIEAPAQETAKKADGDGLMTLYYAAETQASKPAVPVAAAPTQVWACGACTMENAPTDTVCFMCSTARPIPVAEPVPAAVPAHPTDALSVVPMTMDTTSTAVTAAAALQPLPTTPPSGGISGGIAPASEWSIDGARRLNEYRREQAQARLGGVVRPSSFHGSTWDTTAGLLTMSLGESFVGQFVEGEYAEKDGYVRGIAGLTPDGAWKLVGRFKKLTQTQENAVQLLWDRGASRFNGKWYRGDGSGDWKCLASPYDADFRGLATLVTTDKSLFPKQQPFYSGLINMKQNLTNVCYQNSFIQTLFLTQEFRRLILSANLEDYVHIPAEDGSHQGDMLQCIRDLFARLLVSQRPHLDTHALQRCLPPTFQAGRQQDTSDFAHFLIDSLSQQLNQHECTRDGIDQVFGGTQATVLACKTCGKTSIIREYFWEMLLNMIDLRYTPITGITAVTGSTNDIAVPAGYERLNCDVNKDRNGAPYVYLCVKRSPETTSPGSTGELALAPITDIVVKIAAMSDARPVMEGYERVPLDLNIGGNAAVLGGKKQVYLFFKREPNGSPITDLQVIYNNEPVPDGFKQIRTDLNQGDGTKVFLCYRCDIPITDLKIVNSGIPGYRMIDYVLNRSNEDAVKQYLAYKVGGNEPCLTDLQLVAADAVDEHIEKGWESIGSASSSVVAADGSSVAPDQLMIRRGHGNPIFAIDVFRAPRLVPRYKDYEVIDLYSSETAELTSLDSAAEALKGDWLAGEDVDRSRKAVRIHSISEPVTDAAVVSGNFDDKGEITAVATPVQSWSQSFGSDGAVGITNKVLRVTGHWKSSKTKQHQLFDVELRPTLNDTANNKLYTLTGTVGDGKGRSIAVTGSQVSRNVRVKWPISQVLVLRGDERVPEGVEVVKETCSGKNGNLLAQTQSPHTLYLAVKREEKDPGVFEGEGSGYVSDVCVIYGDIDAVPEDYTCIDTTPAGHSANLNDGTTGVPIFLCYRRTKNPTEKCLMDLALMWTSGAQTDTLPAGFTKIQHTPLGMEANLNQGTNGVAIHLCFAKCDPNEVAKPIDDPLNGEYEISVPAVAATTSLFGKFIRLSAVERIAKARTVEGKFGTVFLGYLPGMIRGTLYSSTRQKQHILSGVWMSDEQNASSMIDIVPPSYPCELTLNESGMELSGWWSGADEATATTSTASTTTTTSTAPAAKPTSVWKLMKDSYVRVAFKKDYGTEWKEGQLISSERVWRHDIASMLSRFVALRTMGGDNQSSCSDCNRKTESRTHTVIVSPPAHLILTLKRMSYDWEHQKTVKSLHDVTFPALMTLPALTEEDEATLYTENDDQALKISRRQRQYGLYGVLVHSGLTANSGHYYSFCRESDDSTQQLHLEDAPLAPWIKFNDIKVECSSWTEINRTLSHSVSDTVYLLLYKRLSYVPSEATIDESAPMVLDSPGSDDEDEAMLLAKAMALSMAAASQGQAAQEESKQEDDEATATKVHVESKKSRVIISSVLREVSEHLIMLFTIRQRSDDLCAAFNKVEQANWQFMDNTMTTAVSRRHCEDLNTIVALRHGLSPEGLAPSLS</sequence>
<dbReference type="PROSITE" id="PS50235">
    <property type="entry name" value="USP_3"/>
    <property type="match status" value="1"/>
</dbReference>
<proteinExistence type="predicted"/>
<evidence type="ECO:0000259" key="6">
    <source>
        <dbReference type="PROSITE" id="PS50199"/>
    </source>
</evidence>
<evidence type="ECO:0008006" key="11">
    <source>
        <dbReference type="Google" id="ProtNLM"/>
    </source>
</evidence>
<feature type="domain" description="RanBP2-type" evidence="6">
    <location>
        <begin position="1165"/>
        <end position="1194"/>
    </location>
</feature>
<dbReference type="InterPro" id="IPR001394">
    <property type="entry name" value="Peptidase_C19_UCH"/>
</dbReference>
<dbReference type="PROSITE" id="PS50199">
    <property type="entry name" value="ZF_RANBP2_2"/>
    <property type="match status" value="4"/>
</dbReference>
<evidence type="ECO:0000256" key="5">
    <source>
        <dbReference type="SAM" id="MobiDB-lite"/>
    </source>
</evidence>
<dbReference type="SUPFAM" id="SSF54001">
    <property type="entry name" value="Cysteine proteinases"/>
    <property type="match status" value="1"/>
</dbReference>
<feature type="domain" description="RanBP2-type" evidence="6">
    <location>
        <begin position="354"/>
        <end position="383"/>
    </location>
</feature>
<keyword evidence="1" id="KW-0479">Metal-binding</keyword>
<dbReference type="InterPro" id="IPR001876">
    <property type="entry name" value="Znf_RanBP2"/>
</dbReference>
<evidence type="ECO:0000313" key="9">
    <source>
        <dbReference type="EMBL" id="TMW64861.1"/>
    </source>
</evidence>
<feature type="region of interest" description="Disordered" evidence="5">
    <location>
        <begin position="929"/>
        <end position="951"/>
    </location>
</feature>
<dbReference type="InterPro" id="IPR003126">
    <property type="entry name" value="Znf_UBR"/>
</dbReference>
<gene>
    <name evidence="9" type="ORF">Poli38472_009028</name>
</gene>
<dbReference type="GO" id="GO:0004843">
    <property type="term" value="F:cysteine-type deubiquitinase activity"/>
    <property type="evidence" value="ECO:0007669"/>
    <property type="project" value="InterPro"/>
</dbReference>
<dbReference type="GO" id="GO:0005634">
    <property type="term" value="C:nucleus"/>
    <property type="evidence" value="ECO:0007669"/>
    <property type="project" value="TreeGrafter"/>
</dbReference>
<evidence type="ECO:0000256" key="4">
    <source>
        <dbReference type="PROSITE-ProRule" id="PRU00322"/>
    </source>
</evidence>
<dbReference type="SUPFAM" id="SSF90209">
    <property type="entry name" value="Ran binding protein zinc finger-like"/>
    <property type="match status" value="1"/>
</dbReference>
<dbReference type="InterPro" id="IPR038765">
    <property type="entry name" value="Papain-like_cys_pep_sf"/>
</dbReference>
<dbReference type="Pfam" id="PF00443">
    <property type="entry name" value="UCH"/>
    <property type="match status" value="2"/>
</dbReference>
<evidence type="ECO:0000259" key="7">
    <source>
        <dbReference type="PROSITE" id="PS50235"/>
    </source>
</evidence>
<dbReference type="Pfam" id="PF13385">
    <property type="entry name" value="Laminin_G_3"/>
    <property type="match status" value="1"/>
</dbReference>
<keyword evidence="3" id="KW-0862">Zinc</keyword>
<dbReference type="EMBL" id="SPLM01000038">
    <property type="protein sequence ID" value="TMW64861.1"/>
    <property type="molecule type" value="Genomic_DNA"/>
</dbReference>
<dbReference type="Gene3D" id="2.30.30.380">
    <property type="entry name" value="Zn-finger domain of Sec23/24"/>
    <property type="match status" value="2"/>
</dbReference>
<dbReference type="InterPro" id="IPR018200">
    <property type="entry name" value="USP_CS"/>
</dbReference>
<dbReference type="PROSITE" id="PS51498">
    <property type="entry name" value="MABP"/>
    <property type="match status" value="2"/>
</dbReference>
<dbReference type="PROSITE" id="PS00973">
    <property type="entry name" value="USP_2"/>
    <property type="match status" value="1"/>
</dbReference>
<dbReference type="Gene3D" id="2.60.120.200">
    <property type="match status" value="1"/>
</dbReference>
<evidence type="ECO:0000313" key="10">
    <source>
        <dbReference type="Proteomes" id="UP000794436"/>
    </source>
</evidence>
<dbReference type="SUPFAM" id="SSF49899">
    <property type="entry name" value="Concanavalin A-like lectins/glucanases"/>
    <property type="match status" value="1"/>
</dbReference>
<dbReference type="GO" id="GO:0016579">
    <property type="term" value="P:protein deubiquitination"/>
    <property type="evidence" value="ECO:0007669"/>
    <property type="project" value="InterPro"/>
</dbReference>
<reference evidence="9" key="1">
    <citation type="submission" date="2019-03" db="EMBL/GenBank/DDBJ databases">
        <title>Long read genome sequence of the mycoparasitic Pythium oligandrum ATCC 38472 isolated from sugarbeet rhizosphere.</title>
        <authorList>
            <person name="Gaulin E."/>
        </authorList>
    </citation>
    <scope>NUCLEOTIDE SEQUENCE</scope>
    <source>
        <strain evidence="9">ATCC 38472_TT</strain>
    </source>
</reference>
<protein>
    <recommendedName>
        <fullName evidence="11">Ubiquitinyl hydrolase 1</fullName>
    </recommendedName>
</protein>
<dbReference type="SMART" id="SM00396">
    <property type="entry name" value="ZnF_UBR1"/>
    <property type="match status" value="1"/>
</dbReference>
<dbReference type="Gene3D" id="4.10.1060.10">
    <property type="entry name" value="Zinc finger, RanBP2-type"/>
    <property type="match status" value="1"/>
</dbReference>
<evidence type="ECO:0000256" key="3">
    <source>
        <dbReference type="ARBA" id="ARBA00022833"/>
    </source>
</evidence>
<dbReference type="InterPro" id="IPR013320">
    <property type="entry name" value="ConA-like_dom_sf"/>
</dbReference>
<evidence type="ECO:0000256" key="1">
    <source>
        <dbReference type="ARBA" id="ARBA00022723"/>
    </source>
</evidence>
<dbReference type="Pfam" id="PF00641">
    <property type="entry name" value="Zn_ribbon_RanBP"/>
    <property type="match status" value="3"/>
</dbReference>
<feature type="compositionally biased region" description="Low complexity" evidence="5">
    <location>
        <begin position="931"/>
        <end position="949"/>
    </location>
</feature>
<name>A0A8K1FJF4_PYTOL</name>
<dbReference type="InterPro" id="IPR028889">
    <property type="entry name" value="USP"/>
</dbReference>
<dbReference type="PROSITE" id="PS01358">
    <property type="entry name" value="ZF_RANBP2_1"/>
    <property type="match status" value="4"/>
</dbReference>
<keyword evidence="2 4" id="KW-0863">Zinc-finger</keyword>
<organism evidence="9 10">
    <name type="scientific">Pythium oligandrum</name>
    <name type="common">Mycoparasitic fungus</name>
    <dbReference type="NCBI Taxonomy" id="41045"/>
    <lineage>
        <taxon>Eukaryota</taxon>
        <taxon>Sar</taxon>
        <taxon>Stramenopiles</taxon>
        <taxon>Oomycota</taxon>
        <taxon>Peronosporomycetes</taxon>
        <taxon>Pythiales</taxon>
        <taxon>Pythiaceae</taxon>
        <taxon>Pythium</taxon>
    </lineage>
</organism>
<dbReference type="InterPro" id="IPR036443">
    <property type="entry name" value="Znf_RanBP2_sf"/>
</dbReference>
<dbReference type="OrthoDB" id="2420415at2759"/>
<feature type="domain" description="MABP" evidence="8">
    <location>
        <begin position="1563"/>
        <end position="1720"/>
    </location>
</feature>
<feature type="domain" description="USP" evidence="7">
    <location>
        <begin position="1405"/>
        <end position="2526"/>
    </location>
</feature>
<accession>A0A8K1FJF4</accession>
<feature type="domain" description="MABP" evidence="8">
    <location>
        <begin position="1989"/>
        <end position="2160"/>
    </location>
</feature>
<feature type="domain" description="RanBP2-type" evidence="6">
    <location>
        <begin position="1034"/>
        <end position="1063"/>
    </location>
</feature>
<feature type="region of interest" description="Disordered" evidence="5">
    <location>
        <begin position="2568"/>
        <end position="2590"/>
    </location>
</feature>
<dbReference type="InterPro" id="IPR050164">
    <property type="entry name" value="Peptidase_C19"/>
</dbReference>
<feature type="domain" description="RanBP2-type" evidence="6">
    <location>
        <begin position="1096"/>
        <end position="1125"/>
    </location>
</feature>
<dbReference type="SMART" id="SM00547">
    <property type="entry name" value="ZnF_RBZ"/>
    <property type="match status" value="4"/>
</dbReference>
<evidence type="ECO:0000259" key="8">
    <source>
        <dbReference type="PROSITE" id="PS51498"/>
    </source>
</evidence>
<dbReference type="CDD" id="cd19671">
    <property type="entry name" value="UBR-box_UBR4_5_6_7"/>
    <property type="match status" value="1"/>
</dbReference>